<dbReference type="AlphaFoldDB" id="W2XNM0"/>
<dbReference type="OrthoDB" id="140871at2759"/>
<organism evidence="2 3">
    <name type="scientific">Phytophthora nicotianae CJ01A1</name>
    <dbReference type="NCBI Taxonomy" id="1317063"/>
    <lineage>
        <taxon>Eukaryota</taxon>
        <taxon>Sar</taxon>
        <taxon>Stramenopiles</taxon>
        <taxon>Oomycota</taxon>
        <taxon>Peronosporomycetes</taxon>
        <taxon>Peronosporales</taxon>
        <taxon>Peronosporaceae</taxon>
        <taxon>Phytophthora</taxon>
    </lineage>
</organism>
<dbReference type="Proteomes" id="UP000018958">
    <property type="component" value="Unassembled WGS sequence"/>
</dbReference>
<evidence type="ECO:0000313" key="3">
    <source>
        <dbReference type="Proteomes" id="UP000018958"/>
    </source>
</evidence>
<dbReference type="EMBL" id="ANIX01000568">
    <property type="protein sequence ID" value="ETP24236.1"/>
    <property type="molecule type" value="Genomic_DNA"/>
</dbReference>
<proteinExistence type="predicted"/>
<reference evidence="2 3" key="1">
    <citation type="submission" date="2013-11" db="EMBL/GenBank/DDBJ databases">
        <title>The Genome Sequence of Phytophthora parasitica CJ01A1.</title>
        <authorList>
            <consortium name="The Broad Institute Genomics Platform"/>
            <person name="Russ C."/>
            <person name="Tyler B."/>
            <person name="Panabieres F."/>
            <person name="Shan W."/>
            <person name="Tripathy S."/>
            <person name="Grunwald N."/>
            <person name="Machado M."/>
            <person name="Johnson C.S."/>
            <person name="Walker B."/>
            <person name="Young S.K."/>
            <person name="Zeng Q."/>
            <person name="Gargeya S."/>
            <person name="Fitzgerald M."/>
            <person name="Haas B."/>
            <person name="Abouelleil A."/>
            <person name="Allen A.W."/>
            <person name="Alvarado L."/>
            <person name="Arachchi H.M."/>
            <person name="Berlin A.M."/>
            <person name="Chapman S.B."/>
            <person name="Gainer-Dewar J."/>
            <person name="Goldberg J."/>
            <person name="Griggs A."/>
            <person name="Gujja S."/>
            <person name="Hansen M."/>
            <person name="Howarth C."/>
            <person name="Imamovic A."/>
            <person name="Ireland A."/>
            <person name="Larimer J."/>
            <person name="McCowan C."/>
            <person name="Murphy C."/>
            <person name="Pearson M."/>
            <person name="Poon T.W."/>
            <person name="Priest M."/>
            <person name="Roberts A."/>
            <person name="Saif S."/>
            <person name="Shea T."/>
            <person name="Sisk P."/>
            <person name="Sykes S."/>
            <person name="Wortman J."/>
            <person name="Nusbaum C."/>
            <person name="Birren B."/>
        </authorList>
    </citation>
    <scope>NUCLEOTIDE SEQUENCE [LARGE SCALE GENOMIC DNA]</scope>
    <source>
        <strain evidence="2 3">CJ01A1</strain>
    </source>
</reference>
<feature type="region of interest" description="Disordered" evidence="1">
    <location>
        <begin position="1"/>
        <end position="21"/>
    </location>
</feature>
<protein>
    <submittedName>
        <fullName evidence="2">Uncharacterized protein</fullName>
    </submittedName>
</protein>
<comment type="caution">
    <text evidence="2">The sequence shown here is derived from an EMBL/GenBank/DDBJ whole genome shotgun (WGS) entry which is preliminary data.</text>
</comment>
<sequence length="266" mass="30339">MPTTEPTDTNTAPRKRRKTSKNRLTNVVEKDALDLARDKLPEGYTPDIFIGIDPDVRILVTAASTGYLPQQRQGRQCKHRHRRRRFRKKDSRKCIAKNQHGHGQRVIGVSTAEYYHLAKLNKKRVWDLNLRKTEPAYVLILKEMPSFNTSQLTTFMDRLQYFVKHVGFLVSYSTKTSFRKWRFLTTSSKMRALTAITKRLVPIRSAQVCIAFGDWSCQDGLCGNPSAPVQALKKELEQRATVCPWTSFAPVSCAPAATSTSFQLGY</sequence>
<feature type="compositionally biased region" description="Polar residues" evidence="1">
    <location>
        <begin position="1"/>
        <end position="12"/>
    </location>
</feature>
<name>W2XNM0_PHYNI</name>
<gene>
    <name evidence="2" type="ORF">F441_02727</name>
</gene>
<accession>W2XNM0</accession>
<evidence type="ECO:0000313" key="2">
    <source>
        <dbReference type="EMBL" id="ETP24236.1"/>
    </source>
</evidence>
<evidence type="ECO:0000256" key="1">
    <source>
        <dbReference type="SAM" id="MobiDB-lite"/>
    </source>
</evidence>